<name>A0A644VI85_9ZZZZ</name>
<dbReference type="Pfam" id="PF00196">
    <property type="entry name" value="GerE"/>
    <property type="match status" value="1"/>
</dbReference>
<accession>A0A644VI85</accession>
<reference evidence="5" key="1">
    <citation type="submission" date="2019-08" db="EMBL/GenBank/DDBJ databases">
        <authorList>
            <person name="Kucharzyk K."/>
            <person name="Murdoch R.W."/>
            <person name="Higgins S."/>
            <person name="Loffler F."/>
        </authorList>
    </citation>
    <scope>NUCLEOTIDE SEQUENCE</scope>
</reference>
<dbReference type="InterPro" id="IPR036388">
    <property type="entry name" value="WH-like_DNA-bd_sf"/>
</dbReference>
<dbReference type="GO" id="GO:0006355">
    <property type="term" value="P:regulation of DNA-templated transcription"/>
    <property type="evidence" value="ECO:0007669"/>
    <property type="project" value="InterPro"/>
</dbReference>
<dbReference type="EMBL" id="VSSQ01000316">
    <property type="protein sequence ID" value="MPL90947.1"/>
    <property type="molecule type" value="Genomic_DNA"/>
</dbReference>
<dbReference type="Gene3D" id="1.10.10.10">
    <property type="entry name" value="Winged helix-like DNA-binding domain superfamily/Winged helix DNA-binding domain"/>
    <property type="match status" value="1"/>
</dbReference>
<evidence type="ECO:0000256" key="2">
    <source>
        <dbReference type="ARBA" id="ARBA00023125"/>
    </source>
</evidence>
<dbReference type="InterPro" id="IPR000792">
    <property type="entry name" value="Tscrpt_reg_LuxR_C"/>
</dbReference>
<dbReference type="PANTHER" id="PTHR44688:SF16">
    <property type="entry name" value="DNA-BINDING TRANSCRIPTIONAL ACTIVATOR DEVR_DOSR"/>
    <property type="match status" value="1"/>
</dbReference>
<keyword evidence="2" id="KW-0238">DNA-binding</keyword>
<keyword evidence="3" id="KW-0804">Transcription</keyword>
<evidence type="ECO:0000313" key="5">
    <source>
        <dbReference type="EMBL" id="MPL90947.1"/>
    </source>
</evidence>
<comment type="caution">
    <text evidence="5">The sequence shown here is derived from an EMBL/GenBank/DDBJ whole genome shotgun (WGS) entry which is preliminary data.</text>
</comment>
<protein>
    <recommendedName>
        <fullName evidence="4">HTH luxR-type domain-containing protein</fullName>
    </recommendedName>
</protein>
<keyword evidence="1" id="KW-0805">Transcription regulation</keyword>
<dbReference type="SMART" id="SM00421">
    <property type="entry name" value="HTH_LUXR"/>
    <property type="match status" value="1"/>
</dbReference>
<dbReference type="SUPFAM" id="SSF46894">
    <property type="entry name" value="C-terminal effector domain of the bipartite response regulators"/>
    <property type="match status" value="1"/>
</dbReference>
<proteinExistence type="predicted"/>
<dbReference type="AlphaFoldDB" id="A0A644VI85"/>
<dbReference type="CDD" id="cd06170">
    <property type="entry name" value="LuxR_C_like"/>
    <property type="match status" value="1"/>
</dbReference>
<feature type="domain" description="HTH luxR-type" evidence="4">
    <location>
        <begin position="96"/>
        <end position="161"/>
    </location>
</feature>
<dbReference type="GO" id="GO:0003677">
    <property type="term" value="F:DNA binding"/>
    <property type="evidence" value="ECO:0007669"/>
    <property type="project" value="UniProtKB-KW"/>
</dbReference>
<organism evidence="5">
    <name type="scientific">bioreactor metagenome</name>
    <dbReference type="NCBI Taxonomy" id="1076179"/>
    <lineage>
        <taxon>unclassified sequences</taxon>
        <taxon>metagenomes</taxon>
        <taxon>ecological metagenomes</taxon>
    </lineage>
</organism>
<evidence type="ECO:0000256" key="1">
    <source>
        <dbReference type="ARBA" id="ARBA00023015"/>
    </source>
</evidence>
<dbReference type="PROSITE" id="PS50043">
    <property type="entry name" value="HTH_LUXR_2"/>
    <property type="match status" value="1"/>
</dbReference>
<dbReference type="PRINTS" id="PR00038">
    <property type="entry name" value="HTHLUXR"/>
</dbReference>
<dbReference type="InterPro" id="IPR016032">
    <property type="entry name" value="Sig_transdc_resp-reg_C-effctor"/>
</dbReference>
<sequence length="163" mass="18102">MNQALISPDHIEFFEKEGSYYALEAGEVHEVTPGSKYYLIALEMAVSHPDYKKLKCRFAPGNDLVFGFIQEYVGGWNDIPDVTKGQLTDCDGTKCNYINDVKLTPREVEIVKKISEGYADKQVADMLSIAHNTVIAILRNIRAKTGCTSKYHIVSLAAKAGLI</sequence>
<evidence type="ECO:0000256" key="3">
    <source>
        <dbReference type="ARBA" id="ARBA00023163"/>
    </source>
</evidence>
<dbReference type="PANTHER" id="PTHR44688">
    <property type="entry name" value="DNA-BINDING TRANSCRIPTIONAL ACTIVATOR DEVR_DOSR"/>
    <property type="match status" value="1"/>
</dbReference>
<evidence type="ECO:0000259" key="4">
    <source>
        <dbReference type="PROSITE" id="PS50043"/>
    </source>
</evidence>
<gene>
    <name evidence="5" type="ORF">SDC9_37006</name>
</gene>